<evidence type="ECO:0000256" key="4">
    <source>
        <dbReference type="ARBA" id="ARBA00022692"/>
    </source>
</evidence>
<dbReference type="Pfam" id="PF07690">
    <property type="entry name" value="MFS_1"/>
    <property type="match status" value="1"/>
</dbReference>
<evidence type="ECO:0000256" key="9">
    <source>
        <dbReference type="SAM" id="Phobius"/>
    </source>
</evidence>
<dbReference type="GO" id="GO:0022857">
    <property type="term" value="F:transmembrane transporter activity"/>
    <property type="evidence" value="ECO:0007669"/>
    <property type="project" value="InterPro"/>
</dbReference>
<evidence type="ECO:0000313" key="12">
    <source>
        <dbReference type="Proteomes" id="UP000091967"/>
    </source>
</evidence>
<keyword evidence="3" id="KW-1003">Cell membrane</keyword>
<dbReference type="AlphaFoldDB" id="A0A1B8B6M7"/>
<dbReference type="SUPFAM" id="SSF103473">
    <property type="entry name" value="MFS general substrate transporter"/>
    <property type="match status" value="1"/>
</dbReference>
<accession>A0A1B8B6M7</accession>
<proteinExistence type="inferred from homology"/>
<evidence type="ECO:0000256" key="5">
    <source>
        <dbReference type="ARBA" id="ARBA00022989"/>
    </source>
</evidence>
<evidence type="ECO:0000256" key="8">
    <source>
        <dbReference type="ARBA" id="ARBA00038459"/>
    </source>
</evidence>
<feature type="transmembrane region" description="Helical" evidence="9">
    <location>
        <begin position="208"/>
        <end position="229"/>
    </location>
</feature>
<feature type="transmembrane region" description="Helical" evidence="9">
    <location>
        <begin position="179"/>
        <end position="202"/>
    </location>
</feature>
<dbReference type="PANTHER" id="PTHR23502:SF186">
    <property type="entry name" value="MAJOR FACILITATOR SUPERFAMILY (MFS) PROFILE DOMAIN-CONTAINING PROTEIN"/>
    <property type="match status" value="1"/>
</dbReference>
<evidence type="ECO:0000256" key="2">
    <source>
        <dbReference type="ARBA" id="ARBA00022448"/>
    </source>
</evidence>
<comment type="caution">
    <text evidence="11">The sequence shown here is derived from an EMBL/GenBank/DDBJ whole genome shotgun (WGS) entry which is preliminary data.</text>
</comment>
<feature type="transmembrane region" description="Helical" evidence="9">
    <location>
        <begin position="54"/>
        <end position="71"/>
    </location>
</feature>
<dbReference type="EMBL" id="LYXU01000001">
    <property type="protein sequence ID" value="OBS28371.1"/>
    <property type="molecule type" value="Genomic_DNA"/>
</dbReference>
<dbReference type="InterPro" id="IPR011701">
    <property type="entry name" value="MFS"/>
</dbReference>
<dbReference type="GO" id="GO:0005886">
    <property type="term" value="C:plasma membrane"/>
    <property type="evidence" value="ECO:0007669"/>
    <property type="project" value="UniProtKB-SubCell"/>
</dbReference>
<keyword evidence="7" id="KW-0325">Glycoprotein</keyword>
<feature type="transmembrane region" description="Helical" evidence="9">
    <location>
        <begin position="286"/>
        <end position="311"/>
    </location>
</feature>
<evidence type="ECO:0000256" key="6">
    <source>
        <dbReference type="ARBA" id="ARBA00023136"/>
    </source>
</evidence>
<dbReference type="FunFam" id="1.20.1250.20:FF:000011">
    <property type="entry name" value="MFS multidrug transporter, putative"/>
    <property type="match status" value="1"/>
</dbReference>
<dbReference type="OMA" id="HIFTITF"/>
<dbReference type="PROSITE" id="PS50850">
    <property type="entry name" value="MFS"/>
    <property type="match status" value="1"/>
</dbReference>
<comment type="subcellular location">
    <subcellularLocation>
        <location evidence="1">Cell membrane</location>
        <topology evidence="1">Multi-pass membrane protein</topology>
    </subcellularLocation>
</comment>
<evidence type="ECO:0000259" key="10">
    <source>
        <dbReference type="PROSITE" id="PS50850"/>
    </source>
</evidence>
<dbReference type="PANTHER" id="PTHR23502">
    <property type="entry name" value="MAJOR FACILITATOR SUPERFAMILY"/>
    <property type="match status" value="1"/>
</dbReference>
<feature type="transmembrane region" description="Helical" evidence="9">
    <location>
        <begin position="323"/>
        <end position="343"/>
    </location>
</feature>
<keyword evidence="5 9" id="KW-1133">Transmembrane helix</keyword>
<keyword evidence="6 9" id="KW-0472">Membrane</keyword>
<feature type="transmembrane region" description="Helical" evidence="9">
    <location>
        <begin position="421"/>
        <end position="446"/>
    </location>
</feature>
<dbReference type="InterPro" id="IPR036259">
    <property type="entry name" value="MFS_trans_sf"/>
</dbReference>
<dbReference type="STRING" id="36050.A0A1B8B6M7"/>
<evidence type="ECO:0000256" key="3">
    <source>
        <dbReference type="ARBA" id="ARBA00022475"/>
    </source>
</evidence>
<dbReference type="Proteomes" id="UP000091967">
    <property type="component" value="Unassembled WGS sequence"/>
</dbReference>
<dbReference type="OrthoDB" id="6770063at2759"/>
<feature type="transmembrane region" description="Helical" evidence="9">
    <location>
        <begin position="122"/>
        <end position="144"/>
    </location>
</feature>
<keyword evidence="4 9" id="KW-0812">Transmembrane</keyword>
<feature type="transmembrane region" description="Helical" evidence="9">
    <location>
        <begin position="150"/>
        <end position="172"/>
    </location>
</feature>
<dbReference type="InterPro" id="IPR020846">
    <property type="entry name" value="MFS_dom"/>
</dbReference>
<evidence type="ECO:0000256" key="7">
    <source>
        <dbReference type="ARBA" id="ARBA00023180"/>
    </source>
</evidence>
<feature type="transmembrane region" description="Helical" evidence="9">
    <location>
        <begin position="91"/>
        <end position="110"/>
    </location>
</feature>
<sequence length="529" mass="57153">MSLLKRALAALSLQPYNPVSIKAEAHPFINPEGFVDFGPDDIENPRNWSMGRRVLITVATVFLDMVGTFSSSAPTGCLPSIANHFGVSLEVAGLNLTLFVLGYCAGPLAFAPLSEIYGRQHIFTITFTLYLASSFLCAFAPNLASLLTGRMLAGIFVSAPLSNGPAVIADIWSPIEMAVAMAGFGAVTFLGPALGPITAGFLDMAKGWRWSFYSLLWLAVAGFFAAFTIPETHAPTILRHKAERIRVAQIPGYETVQAECETQDRSLKNVFKISLTRPWIILFDPISFLIAIYVSVVYTLLYMLFSIYPIVFQERRGWNAGVGALPLLGTSTGACLGGVLVFFDTMRQMKRAEKGKEIVAEHRLPVSIVGGIGFAVSMFWFAWTAEFDSIHWFVPTLAGVGLACSNLLLFVGFLNYLVDTYLAYAASAMAANTILRSACAATAPLFTTKMFHTLGVGGGGSVIGGMATILAAIPFLFYKYGKSIRTRSKFAAASAKNPDPLPSSIEMDQVCEEALTTNESLNNQAVPEK</sequence>
<organism evidence="11 12">
    <name type="scientific">Fusarium poae</name>
    <dbReference type="NCBI Taxonomy" id="36050"/>
    <lineage>
        <taxon>Eukaryota</taxon>
        <taxon>Fungi</taxon>
        <taxon>Dikarya</taxon>
        <taxon>Ascomycota</taxon>
        <taxon>Pezizomycotina</taxon>
        <taxon>Sordariomycetes</taxon>
        <taxon>Hypocreomycetidae</taxon>
        <taxon>Hypocreales</taxon>
        <taxon>Nectriaceae</taxon>
        <taxon>Fusarium</taxon>
    </lineage>
</organism>
<feature type="transmembrane region" description="Helical" evidence="9">
    <location>
        <begin position="389"/>
        <end position="414"/>
    </location>
</feature>
<evidence type="ECO:0000313" key="11">
    <source>
        <dbReference type="EMBL" id="OBS28371.1"/>
    </source>
</evidence>
<protein>
    <recommendedName>
        <fullName evidence="10">Major facilitator superfamily (MFS) profile domain-containing protein</fullName>
    </recommendedName>
</protein>
<feature type="transmembrane region" description="Helical" evidence="9">
    <location>
        <begin position="364"/>
        <end position="383"/>
    </location>
</feature>
<feature type="transmembrane region" description="Helical" evidence="9">
    <location>
        <begin position="458"/>
        <end position="478"/>
    </location>
</feature>
<keyword evidence="2" id="KW-0813">Transport</keyword>
<keyword evidence="12" id="KW-1185">Reference proteome</keyword>
<feature type="domain" description="Major facilitator superfamily (MFS) profile" evidence="10">
    <location>
        <begin position="53"/>
        <end position="482"/>
    </location>
</feature>
<name>A0A1B8B6M7_FUSPO</name>
<dbReference type="Gene3D" id="1.20.1250.20">
    <property type="entry name" value="MFS general substrate transporter like domains"/>
    <property type="match status" value="1"/>
</dbReference>
<evidence type="ECO:0000256" key="1">
    <source>
        <dbReference type="ARBA" id="ARBA00004651"/>
    </source>
</evidence>
<gene>
    <name evidence="11" type="ORF">FPOA_02310</name>
</gene>
<comment type="similarity">
    <text evidence="8">Belongs to the major facilitator superfamily. DHA1 family. Polyamines/proton antiporter (TC 2.A.1.2.16) subfamily.</text>
</comment>
<reference evidence="11 12" key="1">
    <citation type="submission" date="2016-06" db="EMBL/GenBank/DDBJ databases">
        <title>Living apart together: crosstalk between the core and supernumerary genomes in a fungal plant pathogen.</title>
        <authorList>
            <person name="Vanheule A."/>
            <person name="Audenaert K."/>
            <person name="Warris S."/>
            <person name="Van De Geest H."/>
            <person name="Schijlen E."/>
            <person name="Hofte M."/>
            <person name="De Saeger S."/>
            <person name="Haesaert G."/>
            <person name="Waalwijk C."/>
            <person name="Van Der Lee T."/>
        </authorList>
    </citation>
    <scope>NUCLEOTIDE SEQUENCE [LARGE SCALE GENOMIC DNA]</scope>
    <source>
        <strain evidence="11 12">2516</strain>
    </source>
</reference>